<dbReference type="RefSeq" id="WP_162261083.1">
    <property type="nucleotide sequence ID" value="NZ_JQCD01000030.1"/>
</dbReference>
<proteinExistence type="predicted"/>
<gene>
    <name evidence="2" type="ORF">IV67_GL000860</name>
</gene>
<keyword evidence="1" id="KW-0812">Transmembrane</keyword>
<keyword evidence="1" id="KW-0472">Membrane</keyword>
<evidence type="ECO:0000313" key="2">
    <source>
        <dbReference type="EMBL" id="KRN76284.1"/>
    </source>
</evidence>
<dbReference type="AlphaFoldDB" id="A0A0R2JN61"/>
<dbReference type="STRING" id="1620.IV67_GL000860"/>
<evidence type="ECO:0000256" key="1">
    <source>
        <dbReference type="SAM" id="Phobius"/>
    </source>
</evidence>
<keyword evidence="1" id="KW-1133">Transmembrane helix</keyword>
<keyword evidence="3" id="KW-1185">Reference proteome</keyword>
<name>A0A0R2JN61_9LACO</name>
<dbReference type="EMBL" id="JQCD01000030">
    <property type="protein sequence ID" value="KRN76284.1"/>
    <property type="molecule type" value="Genomic_DNA"/>
</dbReference>
<feature type="transmembrane region" description="Helical" evidence="1">
    <location>
        <begin position="21"/>
        <end position="39"/>
    </location>
</feature>
<reference evidence="2 3" key="1">
    <citation type="journal article" date="2015" name="Genome Announc.">
        <title>Expanding the biotechnology potential of lactobacilli through comparative genomics of 213 strains and associated genera.</title>
        <authorList>
            <person name="Sun Z."/>
            <person name="Harris H.M."/>
            <person name="McCann A."/>
            <person name="Guo C."/>
            <person name="Argimon S."/>
            <person name="Zhang W."/>
            <person name="Yang X."/>
            <person name="Jeffery I.B."/>
            <person name="Cooney J.C."/>
            <person name="Kagawa T.F."/>
            <person name="Liu W."/>
            <person name="Song Y."/>
            <person name="Salvetti E."/>
            <person name="Wrobel A."/>
            <person name="Rasinkangas P."/>
            <person name="Parkhill J."/>
            <person name="Rea M.C."/>
            <person name="O'Sullivan O."/>
            <person name="Ritari J."/>
            <person name="Douillard F.P."/>
            <person name="Paul Ross R."/>
            <person name="Yang R."/>
            <person name="Briner A.E."/>
            <person name="Felis G.E."/>
            <person name="de Vos W.M."/>
            <person name="Barrangou R."/>
            <person name="Klaenhammer T.R."/>
            <person name="Caufield P.W."/>
            <person name="Cui Y."/>
            <person name="Zhang H."/>
            <person name="O'Toole P.W."/>
        </authorList>
    </citation>
    <scope>NUCLEOTIDE SEQUENCE [LARGE SCALE GENOMIC DNA]</scope>
    <source>
        <strain evidence="2 3">DSM 20014</strain>
    </source>
</reference>
<comment type="caution">
    <text evidence="2">The sequence shown here is derived from an EMBL/GenBank/DDBJ whole genome shotgun (WGS) entry which is preliminary data.</text>
</comment>
<dbReference type="Proteomes" id="UP000051673">
    <property type="component" value="Unassembled WGS sequence"/>
</dbReference>
<protein>
    <submittedName>
        <fullName evidence="2">Uncharacterized protein</fullName>
    </submittedName>
</protein>
<dbReference type="PATRIC" id="fig|1620.3.peg.876"/>
<organism evidence="2 3">
    <name type="scientific">Weissella minor</name>
    <dbReference type="NCBI Taxonomy" id="1620"/>
    <lineage>
        <taxon>Bacteria</taxon>
        <taxon>Bacillati</taxon>
        <taxon>Bacillota</taxon>
        <taxon>Bacilli</taxon>
        <taxon>Lactobacillales</taxon>
        <taxon>Lactobacillaceae</taxon>
        <taxon>Weissella</taxon>
    </lineage>
</organism>
<evidence type="ECO:0000313" key="3">
    <source>
        <dbReference type="Proteomes" id="UP000051673"/>
    </source>
</evidence>
<accession>A0A0R2JN61</accession>
<sequence>MKVQKKDGLGRMMNGQPTKRRASLLAEFLCAMVILELVVTCGHSQIKNLNLLQVYQQQIRRRSQGFCMEQTLMHVLQGGQVHGRTEFGWMLTDYLGKRYFIQQRQQALVLTSSMGGHFVLMLNVYDVDFKKINAYAFQLRIKFNDKNKIQQYIQL</sequence>